<gene>
    <name evidence="7" type="ORF">RQX22_00185</name>
</gene>
<dbReference type="InterPro" id="IPR007627">
    <property type="entry name" value="RNA_pol_sigma70_r2"/>
</dbReference>
<keyword evidence="2" id="KW-0805">Transcription regulation</keyword>
<dbReference type="PANTHER" id="PTHR43133:SF63">
    <property type="entry name" value="RNA POLYMERASE SIGMA FACTOR FECI-RELATED"/>
    <property type="match status" value="1"/>
</dbReference>
<comment type="similarity">
    <text evidence="1">Belongs to the sigma-70 factor family. ECF subfamily.</text>
</comment>
<evidence type="ECO:0000256" key="2">
    <source>
        <dbReference type="ARBA" id="ARBA00023015"/>
    </source>
</evidence>
<dbReference type="Gene3D" id="1.10.1740.10">
    <property type="match status" value="1"/>
</dbReference>
<evidence type="ECO:0000256" key="3">
    <source>
        <dbReference type="ARBA" id="ARBA00023082"/>
    </source>
</evidence>
<evidence type="ECO:0000256" key="1">
    <source>
        <dbReference type="ARBA" id="ARBA00010641"/>
    </source>
</evidence>
<keyword evidence="8" id="KW-1185">Reference proteome</keyword>
<dbReference type="InterPro" id="IPR013249">
    <property type="entry name" value="RNA_pol_sigma70_r4_t2"/>
</dbReference>
<dbReference type="Pfam" id="PF04542">
    <property type="entry name" value="Sigma70_r2"/>
    <property type="match status" value="1"/>
</dbReference>
<dbReference type="InterPro" id="IPR039425">
    <property type="entry name" value="RNA_pol_sigma-70-like"/>
</dbReference>
<feature type="domain" description="RNA polymerase sigma factor 70 region 4 type 2" evidence="6">
    <location>
        <begin position="109"/>
        <end position="160"/>
    </location>
</feature>
<keyword evidence="4" id="KW-0804">Transcription</keyword>
<dbReference type="NCBIfam" id="TIGR02937">
    <property type="entry name" value="sigma70-ECF"/>
    <property type="match status" value="1"/>
</dbReference>
<dbReference type="Proteomes" id="UP001259572">
    <property type="component" value="Unassembled WGS sequence"/>
</dbReference>
<evidence type="ECO:0000313" key="7">
    <source>
        <dbReference type="EMBL" id="MDT9597367.1"/>
    </source>
</evidence>
<keyword evidence="3" id="KW-0731">Sigma factor</keyword>
<sequence length="168" mass="19424">MTADRAELKALNVAYRPALIRYFMRRTHNHAEAEDLTQEVFIRLATVDMSVVEKREAYIFQTASNLLRDRSRRERVRTEYREDVQRGEDVGVDLLDPHRVAAGHDMLQTLYAGLAELPERTRRIFTLYRIENVGKKTIAARFGITESAVEKQVGRAMAFLIDRLGDRS</sequence>
<dbReference type="InterPro" id="IPR013325">
    <property type="entry name" value="RNA_pol_sigma_r2"/>
</dbReference>
<evidence type="ECO:0000259" key="6">
    <source>
        <dbReference type="Pfam" id="PF08281"/>
    </source>
</evidence>
<evidence type="ECO:0000256" key="4">
    <source>
        <dbReference type="ARBA" id="ARBA00023163"/>
    </source>
</evidence>
<organism evidence="7 8">
    <name type="scientific">Sphingosinicella rhizophila</name>
    <dbReference type="NCBI Taxonomy" id="3050082"/>
    <lineage>
        <taxon>Bacteria</taxon>
        <taxon>Pseudomonadati</taxon>
        <taxon>Pseudomonadota</taxon>
        <taxon>Alphaproteobacteria</taxon>
        <taxon>Sphingomonadales</taxon>
        <taxon>Sphingosinicellaceae</taxon>
        <taxon>Sphingosinicella</taxon>
    </lineage>
</organism>
<dbReference type="Pfam" id="PF08281">
    <property type="entry name" value="Sigma70_r4_2"/>
    <property type="match status" value="1"/>
</dbReference>
<protein>
    <submittedName>
        <fullName evidence="7">Sigma-70 family RNA polymerase sigma factor</fullName>
    </submittedName>
</protein>
<dbReference type="EMBL" id="JAVUPU010000001">
    <property type="protein sequence ID" value="MDT9597367.1"/>
    <property type="molecule type" value="Genomic_DNA"/>
</dbReference>
<dbReference type="InterPro" id="IPR036388">
    <property type="entry name" value="WH-like_DNA-bd_sf"/>
</dbReference>
<evidence type="ECO:0000259" key="5">
    <source>
        <dbReference type="Pfam" id="PF04542"/>
    </source>
</evidence>
<reference evidence="7 8" key="1">
    <citation type="submission" date="2023-05" db="EMBL/GenBank/DDBJ databases">
        <authorList>
            <person name="Guo Y."/>
        </authorList>
    </citation>
    <scope>NUCLEOTIDE SEQUENCE [LARGE SCALE GENOMIC DNA]</scope>
    <source>
        <strain evidence="7 8">GR2756</strain>
    </source>
</reference>
<dbReference type="RefSeq" id="WP_315722535.1">
    <property type="nucleotide sequence ID" value="NZ_JAVUPU010000001.1"/>
</dbReference>
<dbReference type="InterPro" id="IPR014284">
    <property type="entry name" value="RNA_pol_sigma-70_dom"/>
</dbReference>
<dbReference type="InterPro" id="IPR013324">
    <property type="entry name" value="RNA_pol_sigma_r3/r4-like"/>
</dbReference>
<dbReference type="Gene3D" id="1.10.10.10">
    <property type="entry name" value="Winged helix-like DNA-binding domain superfamily/Winged helix DNA-binding domain"/>
    <property type="match status" value="1"/>
</dbReference>
<dbReference type="SUPFAM" id="SSF88659">
    <property type="entry name" value="Sigma3 and sigma4 domains of RNA polymerase sigma factors"/>
    <property type="match status" value="1"/>
</dbReference>
<name>A0ABU3Q1S2_9SPHN</name>
<comment type="caution">
    <text evidence="7">The sequence shown here is derived from an EMBL/GenBank/DDBJ whole genome shotgun (WGS) entry which is preliminary data.</text>
</comment>
<feature type="domain" description="RNA polymerase sigma-70 region 2" evidence="5">
    <location>
        <begin position="14"/>
        <end position="75"/>
    </location>
</feature>
<dbReference type="PANTHER" id="PTHR43133">
    <property type="entry name" value="RNA POLYMERASE ECF-TYPE SIGMA FACTO"/>
    <property type="match status" value="1"/>
</dbReference>
<accession>A0ABU3Q1S2</accession>
<dbReference type="SUPFAM" id="SSF88946">
    <property type="entry name" value="Sigma2 domain of RNA polymerase sigma factors"/>
    <property type="match status" value="1"/>
</dbReference>
<proteinExistence type="inferred from homology"/>
<evidence type="ECO:0000313" key="8">
    <source>
        <dbReference type="Proteomes" id="UP001259572"/>
    </source>
</evidence>